<keyword evidence="1" id="KW-0479">Metal-binding</keyword>
<dbReference type="PROSITE" id="PS00498">
    <property type="entry name" value="TYROSINASE_2"/>
    <property type="match status" value="1"/>
</dbReference>
<dbReference type="EMBL" id="PDNA01000094">
    <property type="protein sequence ID" value="PGH14377.1"/>
    <property type="molecule type" value="Genomic_DNA"/>
</dbReference>
<organism evidence="5 6">
    <name type="scientific">Polytolypa hystricis (strain UAMH7299)</name>
    <dbReference type="NCBI Taxonomy" id="1447883"/>
    <lineage>
        <taxon>Eukaryota</taxon>
        <taxon>Fungi</taxon>
        <taxon>Dikarya</taxon>
        <taxon>Ascomycota</taxon>
        <taxon>Pezizomycotina</taxon>
        <taxon>Eurotiomycetes</taxon>
        <taxon>Eurotiomycetidae</taxon>
        <taxon>Onygenales</taxon>
        <taxon>Onygenales incertae sedis</taxon>
        <taxon>Polytolypa</taxon>
    </lineage>
</organism>
<dbReference type="OrthoDB" id="6132182at2759"/>
<feature type="domain" description="Tyrosinase copper-binding" evidence="4">
    <location>
        <begin position="237"/>
        <end position="248"/>
    </location>
</feature>
<dbReference type="PANTHER" id="PTHR11474:SF125">
    <property type="entry name" value="N-ACETYL-6-HYDROXYTRYPTOPHAN OXIDASE IVOB-RELATED"/>
    <property type="match status" value="1"/>
</dbReference>
<evidence type="ECO:0000256" key="1">
    <source>
        <dbReference type="ARBA" id="ARBA00022723"/>
    </source>
</evidence>
<dbReference type="InterPro" id="IPR002227">
    <property type="entry name" value="Tyrosinase_Cu-bd"/>
</dbReference>
<sequence length="314" mass="35031">MTKDDRRSYTTAVRCLQQKENVTPRELASGLRSRFDDFVYLHINMTPTIHGTANFLTWHRYYIWAYEKALRDECGYQGTQPYWNWGKYAADPVNSPIFDGSDTSMGGNGDPLEHTGTPLGKVVAPWSGGGGCVTTGPFKDMEVNLGPIAPAMGGIQPNGNGLSYNPRCLKRDVSSFVSSRFTTIEQTASLIKNSDDIFAFEDDMQLGVSPDDIGIHGGGHFTIGGDPGSDFYVSPGDPMFYLHHAEIDRIYWIWQNQVPTKRLFEAGGYLHMFLQAQSGNGTIDDPVEFPYIGDTWRLKDLLDTTDGPFCYIYE</sequence>
<accession>A0A2B7Y0Z4</accession>
<dbReference type="PANTHER" id="PTHR11474">
    <property type="entry name" value="TYROSINASE FAMILY MEMBER"/>
    <property type="match status" value="1"/>
</dbReference>
<proteinExistence type="predicted"/>
<gene>
    <name evidence="5" type="ORF">AJ80_05967</name>
</gene>
<comment type="caution">
    <text evidence="5">The sequence shown here is derived from an EMBL/GenBank/DDBJ whole genome shotgun (WGS) entry which is preliminary data.</text>
</comment>
<keyword evidence="3" id="KW-0186">Copper</keyword>
<reference evidence="5 6" key="1">
    <citation type="submission" date="2017-10" db="EMBL/GenBank/DDBJ databases">
        <title>Comparative genomics in systemic dimorphic fungi from Ajellomycetaceae.</title>
        <authorList>
            <person name="Munoz J.F."/>
            <person name="Mcewen J.G."/>
            <person name="Clay O.K."/>
            <person name="Cuomo C.A."/>
        </authorList>
    </citation>
    <scope>NUCLEOTIDE SEQUENCE [LARGE SCALE GENOMIC DNA]</scope>
    <source>
        <strain evidence="5 6">UAMH7299</strain>
    </source>
</reference>
<dbReference type="InterPro" id="IPR050316">
    <property type="entry name" value="Tyrosinase/Hemocyanin"/>
</dbReference>
<dbReference type="Gene3D" id="1.10.1280.10">
    <property type="entry name" value="Di-copper center containing domain from catechol oxidase"/>
    <property type="match status" value="1"/>
</dbReference>
<dbReference type="GO" id="GO:0016491">
    <property type="term" value="F:oxidoreductase activity"/>
    <property type="evidence" value="ECO:0007669"/>
    <property type="project" value="UniProtKB-KW"/>
</dbReference>
<dbReference type="PRINTS" id="PR00092">
    <property type="entry name" value="TYROSINASE"/>
</dbReference>
<keyword evidence="6" id="KW-1185">Reference proteome</keyword>
<dbReference type="InterPro" id="IPR008922">
    <property type="entry name" value="Di-copper_centre_dom_sf"/>
</dbReference>
<evidence type="ECO:0000256" key="2">
    <source>
        <dbReference type="ARBA" id="ARBA00023002"/>
    </source>
</evidence>
<dbReference type="Proteomes" id="UP000224634">
    <property type="component" value="Unassembled WGS sequence"/>
</dbReference>
<dbReference type="STRING" id="1447883.A0A2B7Y0Z4"/>
<evidence type="ECO:0000256" key="3">
    <source>
        <dbReference type="ARBA" id="ARBA00023008"/>
    </source>
</evidence>
<evidence type="ECO:0000313" key="5">
    <source>
        <dbReference type="EMBL" id="PGH14377.1"/>
    </source>
</evidence>
<evidence type="ECO:0000259" key="4">
    <source>
        <dbReference type="PROSITE" id="PS00498"/>
    </source>
</evidence>
<keyword evidence="2" id="KW-0560">Oxidoreductase</keyword>
<dbReference type="AlphaFoldDB" id="A0A2B7Y0Z4"/>
<protein>
    <recommendedName>
        <fullName evidence="4">Tyrosinase copper-binding domain-containing protein</fullName>
    </recommendedName>
</protein>
<name>A0A2B7Y0Z4_POLH7</name>
<dbReference type="Pfam" id="PF00264">
    <property type="entry name" value="Tyrosinase"/>
    <property type="match status" value="1"/>
</dbReference>
<dbReference type="GO" id="GO:0046872">
    <property type="term" value="F:metal ion binding"/>
    <property type="evidence" value="ECO:0007669"/>
    <property type="project" value="UniProtKB-KW"/>
</dbReference>
<dbReference type="SUPFAM" id="SSF48056">
    <property type="entry name" value="Di-copper centre-containing domain"/>
    <property type="match status" value="1"/>
</dbReference>
<evidence type="ECO:0000313" key="6">
    <source>
        <dbReference type="Proteomes" id="UP000224634"/>
    </source>
</evidence>